<dbReference type="Proteomes" id="UP000580910">
    <property type="component" value="Unassembled WGS sequence"/>
</dbReference>
<proteinExistence type="inferred from homology"/>
<dbReference type="InterPro" id="IPR022369">
    <property type="entry name" value="Integral_membrane_TerC_rswitch"/>
</dbReference>
<feature type="transmembrane region" description="Helical" evidence="6">
    <location>
        <begin position="6"/>
        <end position="25"/>
    </location>
</feature>
<feature type="transmembrane region" description="Helical" evidence="6">
    <location>
        <begin position="129"/>
        <end position="147"/>
    </location>
</feature>
<name>A0A7W3PB38_9ACTN</name>
<dbReference type="InterPro" id="IPR005496">
    <property type="entry name" value="Integral_membrane_TerC"/>
</dbReference>
<dbReference type="EMBL" id="JACGXA010000001">
    <property type="protein sequence ID" value="MBA8805410.1"/>
    <property type="molecule type" value="Genomic_DNA"/>
</dbReference>
<evidence type="ECO:0000313" key="7">
    <source>
        <dbReference type="EMBL" id="MBA8805410.1"/>
    </source>
</evidence>
<protein>
    <submittedName>
        <fullName evidence="7">Tellurite resistance protein TerC</fullName>
    </submittedName>
</protein>
<evidence type="ECO:0000256" key="2">
    <source>
        <dbReference type="ARBA" id="ARBA00007511"/>
    </source>
</evidence>
<dbReference type="GO" id="GO:0016020">
    <property type="term" value="C:membrane"/>
    <property type="evidence" value="ECO:0007669"/>
    <property type="project" value="UniProtKB-SubCell"/>
</dbReference>
<feature type="transmembrane region" description="Helical" evidence="6">
    <location>
        <begin position="66"/>
        <end position="89"/>
    </location>
</feature>
<accession>A0A7W3PB38</accession>
<reference evidence="7 8" key="1">
    <citation type="submission" date="2020-07" db="EMBL/GenBank/DDBJ databases">
        <title>Sequencing the genomes of 1000 actinobacteria strains.</title>
        <authorList>
            <person name="Klenk H.-P."/>
        </authorList>
    </citation>
    <scope>NUCLEOTIDE SEQUENCE [LARGE SCALE GENOMIC DNA]</scope>
    <source>
        <strain evidence="7 8">DSM 21349</strain>
    </source>
</reference>
<evidence type="ECO:0000256" key="3">
    <source>
        <dbReference type="ARBA" id="ARBA00022692"/>
    </source>
</evidence>
<feature type="transmembrane region" description="Helical" evidence="6">
    <location>
        <begin position="101"/>
        <end position="123"/>
    </location>
</feature>
<evidence type="ECO:0000313" key="8">
    <source>
        <dbReference type="Proteomes" id="UP000580910"/>
    </source>
</evidence>
<keyword evidence="3 6" id="KW-0812">Transmembrane</keyword>
<organism evidence="7 8">
    <name type="scientific">Nocardioides ginsengisegetis</name>
    <dbReference type="NCBI Taxonomy" id="661491"/>
    <lineage>
        <taxon>Bacteria</taxon>
        <taxon>Bacillati</taxon>
        <taxon>Actinomycetota</taxon>
        <taxon>Actinomycetes</taxon>
        <taxon>Propionibacteriales</taxon>
        <taxon>Nocardioidaceae</taxon>
        <taxon>Nocardioides</taxon>
    </lineage>
</organism>
<keyword evidence="8" id="KW-1185">Reference proteome</keyword>
<feature type="transmembrane region" description="Helical" evidence="6">
    <location>
        <begin position="250"/>
        <end position="270"/>
    </location>
</feature>
<evidence type="ECO:0000256" key="5">
    <source>
        <dbReference type="ARBA" id="ARBA00023136"/>
    </source>
</evidence>
<feature type="transmembrane region" description="Helical" evidence="6">
    <location>
        <begin position="193"/>
        <end position="216"/>
    </location>
</feature>
<dbReference type="AlphaFoldDB" id="A0A7W3PB38"/>
<dbReference type="NCBIfam" id="TIGR03718">
    <property type="entry name" value="R_switched_Alx"/>
    <property type="match status" value="1"/>
</dbReference>
<dbReference type="PANTHER" id="PTHR30238:SF0">
    <property type="entry name" value="THYLAKOID MEMBRANE PROTEIN TERC, CHLOROPLASTIC"/>
    <property type="match status" value="1"/>
</dbReference>
<keyword evidence="5 6" id="KW-0472">Membrane</keyword>
<comment type="similarity">
    <text evidence="2">Belongs to the TerC family.</text>
</comment>
<keyword evidence="4 6" id="KW-1133">Transmembrane helix</keyword>
<dbReference type="Pfam" id="PF03741">
    <property type="entry name" value="TerC"/>
    <property type="match status" value="1"/>
</dbReference>
<dbReference type="PANTHER" id="PTHR30238">
    <property type="entry name" value="MEMBRANE BOUND PREDICTED REDOX MODULATOR"/>
    <property type="match status" value="1"/>
</dbReference>
<comment type="caution">
    <text evidence="7">The sequence shown here is derived from an EMBL/GenBank/DDBJ whole genome shotgun (WGS) entry which is preliminary data.</text>
</comment>
<evidence type="ECO:0000256" key="6">
    <source>
        <dbReference type="SAM" id="Phobius"/>
    </source>
</evidence>
<sequence length="323" mass="34416">MSPSTWVLTLLFLAAVVVLDLRVIARRTGEVTLASAARWVLFYVALALAFGVVLLVGLGGDLGTQFFAGYITEYSLSVDNLFVFVIIMHKFAVPGPARDKVLYIGILLSMALRGVFILAGAAFISAASWSFYLFGALLLYTAYTLLVDDDEDADFQEYGIVRGLRKVLPMTDGYAGDAIVVRDAAGKRRWTPLVIAIASIGVANVVFALDSIPAIFGLTQDAFVVITANAFALMGLRQLYFLVGGLLERLIYLNIGLSAILAFIGVKLVIEALHGSGVDAIGSWVLPEIGIVTSLGFIVAVLAAATVASLAKGRLDDRVTEAS</sequence>
<gene>
    <name evidence="7" type="ORF">FB382_003701</name>
</gene>
<feature type="transmembrane region" description="Helical" evidence="6">
    <location>
        <begin position="222"/>
        <end position="243"/>
    </location>
</feature>
<dbReference type="RefSeq" id="WP_182541149.1">
    <property type="nucleotide sequence ID" value="NZ_JACGXA010000001.1"/>
</dbReference>
<evidence type="ECO:0000256" key="4">
    <source>
        <dbReference type="ARBA" id="ARBA00022989"/>
    </source>
</evidence>
<feature type="transmembrane region" description="Helical" evidence="6">
    <location>
        <begin position="290"/>
        <end position="311"/>
    </location>
</feature>
<comment type="subcellular location">
    <subcellularLocation>
        <location evidence="1">Membrane</location>
        <topology evidence="1">Multi-pass membrane protein</topology>
    </subcellularLocation>
</comment>
<feature type="transmembrane region" description="Helical" evidence="6">
    <location>
        <begin position="37"/>
        <end position="60"/>
    </location>
</feature>
<evidence type="ECO:0000256" key="1">
    <source>
        <dbReference type="ARBA" id="ARBA00004141"/>
    </source>
</evidence>